<reference evidence="2" key="1">
    <citation type="submission" date="2012-07" db="EMBL/GenBank/DDBJ databases">
        <title>Genome of the Chinese tree shrew, a rising model animal genetically related to primates.</title>
        <authorList>
            <person name="Zhang G."/>
            <person name="Fan Y."/>
            <person name="Yao Y."/>
            <person name="Huang Z."/>
        </authorList>
    </citation>
    <scope>NUCLEOTIDE SEQUENCE [LARGE SCALE GENOMIC DNA]</scope>
</reference>
<sequence>MNQGPASSEPLLVLWVLGYSPTWNIPASLPLPVLLPTSGALHIFMCQGPASSEPLLVLWVLGYSPTWNIPASLPLPVLLPTSGALHIFMCQVCPLDLCNPV</sequence>
<dbReference type="EMBL" id="KB320638">
    <property type="protein sequence ID" value="ELW66780.1"/>
    <property type="molecule type" value="Genomic_DNA"/>
</dbReference>
<organism evidence="1 2">
    <name type="scientific">Tupaia chinensis</name>
    <name type="common">Chinese tree shrew</name>
    <name type="synonym">Tupaia belangeri chinensis</name>
    <dbReference type="NCBI Taxonomy" id="246437"/>
    <lineage>
        <taxon>Eukaryota</taxon>
        <taxon>Metazoa</taxon>
        <taxon>Chordata</taxon>
        <taxon>Craniata</taxon>
        <taxon>Vertebrata</taxon>
        <taxon>Euteleostomi</taxon>
        <taxon>Mammalia</taxon>
        <taxon>Eutheria</taxon>
        <taxon>Euarchontoglires</taxon>
        <taxon>Scandentia</taxon>
        <taxon>Tupaiidae</taxon>
        <taxon>Tupaia</taxon>
    </lineage>
</organism>
<accession>L9KV09</accession>
<gene>
    <name evidence="1" type="ORF">TREES_T100011893</name>
</gene>
<dbReference type="Proteomes" id="UP000011518">
    <property type="component" value="Unassembled WGS sequence"/>
</dbReference>
<keyword evidence="2" id="KW-1185">Reference proteome</keyword>
<reference evidence="2" key="2">
    <citation type="journal article" date="2013" name="Nat. Commun.">
        <title>Genome of the Chinese tree shrew.</title>
        <authorList>
            <person name="Fan Y."/>
            <person name="Huang Z.Y."/>
            <person name="Cao C.C."/>
            <person name="Chen C.S."/>
            <person name="Chen Y.X."/>
            <person name="Fan D.D."/>
            <person name="He J."/>
            <person name="Hou H.L."/>
            <person name="Hu L."/>
            <person name="Hu X.T."/>
            <person name="Jiang X.T."/>
            <person name="Lai R."/>
            <person name="Lang Y.S."/>
            <person name="Liang B."/>
            <person name="Liao S.G."/>
            <person name="Mu D."/>
            <person name="Ma Y.Y."/>
            <person name="Niu Y.Y."/>
            <person name="Sun X.Q."/>
            <person name="Xia J.Q."/>
            <person name="Xiao J."/>
            <person name="Xiong Z.Q."/>
            <person name="Xu L."/>
            <person name="Yang L."/>
            <person name="Zhang Y."/>
            <person name="Zhao W."/>
            <person name="Zhao X.D."/>
            <person name="Zheng Y.T."/>
            <person name="Zhou J.M."/>
            <person name="Zhu Y.B."/>
            <person name="Zhang G.J."/>
            <person name="Wang J."/>
            <person name="Yao Y.G."/>
        </authorList>
    </citation>
    <scope>NUCLEOTIDE SEQUENCE [LARGE SCALE GENOMIC DNA]</scope>
</reference>
<protein>
    <submittedName>
        <fullName evidence="1">Uncharacterized protein</fullName>
    </submittedName>
</protein>
<name>L9KV09_TUPCH</name>
<evidence type="ECO:0000313" key="1">
    <source>
        <dbReference type="EMBL" id="ELW66780.1"/>
    </source>
</evidence>
<proteinExistence type="predicted"/>
<evidence type="ECO:0000313" key="2">
    <source>
        <dbReference type="Proteomes" id="UP000011518"/>
    </source>
</evidence>
<dbReference type="InParanoid" id="L9KV09"/>
<dbReference type="AlphaFoldDB" id="L9KV09"/>